<evidence type="ECO:0000256" key="1">
    <source>
        <dbReference type="SAM" id="MobiDB-lite"/>
    </source>
</evidence>
<dbReference type="InterPro" id="IPR017896">
    <property type="entry name" value="4Fe4S_Fe-S-bd"/>
</dbReference>
<dbReference type="RefSeq" id="WP_245749113.1">
    <property type="nucleotide sequence ID" value="NZ_FORA01000001.1"/>
</dbReference>
<sequence length="232" mass="24595">MADASARATDWRPRPPRPTLTRPDTVYGRVTMAASATGLVLLGGAHIDDGTILLLGPHPQTFWPALQASPHATAANPADAWSTEVIGSMARAFGAEARFPFGTPVQPFVTWALATGWCHISRVGLLVHETQGLMVSFRGALLFADRLDLPPPAPSRCDGCPAPCLDACPVGALTPQGYDLPACHGWLDDPANSCMARGCAVRRACPVSPPRPDAQSAHHMASFHHTERDTAP</sequence>
<feature type="region of interest" description="Disordered" evidence="1">
    <location>
        <begin position="210"/>
        <end position="232"/>
    </location>
</feature>
<keyword evidence="4" id="KW-1185">Reference proteome</keyword>
<evidence type="ECO:0000259" key="2">
    <source>
        <dbReference type="PROSITE" id="PS51379"/>
    </source>
</evidence>
<evidence type="ECO:0000313" key="3">
    <source>
        <dbReference type="EMBL" id="SFI45776.1"/>
    </source>
</evidence>
<gene>
    <name evidence="3" type="ORF">SAMN04488095_0912</name>
</gene>
<dbReference type="PROSITE" id="PS51379">
    <property type="entry name" value="4FE4S_FER_2"/>
    <property type="match status" value="1"/>
</dbReference>
<dbReference type="Proteomes" id="UP000199110">
    <property type="component" value="Unassembled WGS sequence"/>
</dbReference>
<proteinExistence type="predicted"/>
<dbReference type="EMBL" id="FORA01000001">
    <property type="protein sequence ID" value="SFI45776.1"/>
    <property type="molecule type" value="Genomic_DNA"/>
</dbReference>
<dbReference type="AlphaFoldDB" id="A0A1I3ICW3"/>
<dbReference type="STRING" id="390807.SAMN04488095_0912"/>
<protein>
    <recommendedName>
        <fullName evidence="2">4Fe-4S ferredoxin-type domain-containing protein</fullName>
    </recommendedName>
</protein>
<reference evidence="3 4" key="1">
    <citation type="submission" date="2016-10" db="EMBL/GenBank/DDBJ databases">
        <authorList>
            <person name="de Groot N.N."/>
        </authorList>
    </citation>
    <scope>NUCLEOTIDE SEQUENCE [LARGE SCALE GENOMIC DNA]</scope>
    <source>
        <strain evidence="3 4">DSM 19073</strain>
    </source>
</reference>
<organism evidence="3 4">
    <name type="scientific">Jannaschia pohangensis</name>
    <dbReference type="NCBI Taxonomy" id="390807"/>
    <lineage>
        <taxon>Bacteria</taxon>
        <taxon>Pseudomonadati</taxon>
        <taxon>Pseudomonadota</taxon>
        <taxon>Alphaproteobacteria</taxon>
        <taxon>Rhodobacterales</taxon>
        <taxon>Roseobacteraceae</taxon>
        <taxon>Jannaschia</taxon>
    </lineage>
</organism>
<accession>A0A1I3ICW3</accession>
<name>A0A1I3ICW3_9RHOB</name>
<evidence type="ECO:0000313" key="4">
    <source>
        <dbReference type="Proteomes" id="UP000199110"/>
    </source>
</evidence>
<feature type="region of interest" description="Disordered" evidence="1">
    <location>
        <begin position="1"/>
        <end position="22"/>
    </location>
</feature>
<feature type="domain" description="4Fe-4S ferredoxin-type" evidence="2">
    <location>
        <begin position="148"/>
        <end position="178"/>
    </location>
</feature>